<name>A0A149VGP4_9PROT</name>
<comment type="caution">
    <text evidence="2">The sequence shown here is derived from an EMBL/GenBank/DDBJ whole genome shotgun (WGS) entry which is preliminary data.</text>
</comment>
<keyword evidence="1" id="KW-1133">Transmembrane helix</keyword>
<accession>A0A149VGP4</accession>
<dbReference type="PATRIC" id="fig|178901.15.peg.268"/>
<gene>
    <name evidence="2" type="ORF">AD953_02500</name>
</gene>
<proteinExistence type="predicted"/>
<feature type="transmembrane region" description="Helical" evidence="1">
    <location>
        <begin position="16"/>
        <end position="40"/>
    </location>
</feature>
<keyword evidence="1" id="KW-0472">Membrane</keyword>
<evidence type="ECO:0000313" key="2">
    <source>
        <dbReference type="EMBL" id="KXV79358.1"/>
    </source>
</evidence>
<dbReference type="EMBL" id="LHZZ01000318">
    <property type="protein sequence ID" value="KXV79358.1"/>
    <property type="molecule type" value="Genomic_DNA"/>
</dbReference>
<reference evidence="2 3" key="1">
    <citation type="submission" date="2015-06" db="EMBL/GenBank/DDBJ databases">
        <title>Improved classification and identification of acetic acid bacteria using matrix-assisted laser desorption/ionization time-of-flight mass spectrometry; Gluconobacter nephelii and Gluconobacter uchimurae are later heterotypic synonyms of Gluconobacter japonicus and Gluconobacter oxydans, respectively.</title>
        <authorList>
            <person name="Li L."/>
            <person name="Cleenwerck I."/>
            <person name="De Vuyst L."/>
            <person name="Vandamme P."/>
        </authorList>
    </citation>
    <scope>NUCLEOTIDE SEQUENCE [LARGE SCALE GENOMIC DNA]</scope>
    <source>
        <strain evidence="2 3">LMG 1604</strain>
    </source>
</reference>
<keyword evidence="1" id="KW-0812">Transmembrane</keyword>
<evidence type="ECO:0000256" key="1">
    <source>
        <dbReference type="SAM" id="Phobius"/>
    </source>
</evidence>
<dbReference type="AlphaFoldDB" id="A0A149VGP4"/>
<dbReference type="Proteomes" id="UP000075538">
    <property type="component" value="Unassembled WGS sequence"/>
</dbReference>
<protein>
    <submittedName>
        <fullName evidence="2">Uncharacterized protein</fullName>
    </submittedName>
</protein>
<organism evidence="2 3">
    <name type="scientific">Acetobacter malorum</name>
    <dbReference type="NCBI Taxonomy" id="178901"/>
    <lineage>
        <taxon>Bacteria</taxon>
        <taxon>Pseudomonadati</taxon>
        <taxon>Pseudomonadota</taxon>
        <taxon>Alphaproteobacteria</taxon>
        <taxon>Acetobacterales</taxon>
        <taxon>Acetobacteraceae</taxon>
        <taxon>Acetobacter</taxon>
    </lineage>
</organism>
<evidence type="ECO:0000313" key="3">
    <source>
        <dbReference type="Proteomes" id="UP000075538"/>
    </source>
</evidence>
<sequence>MTDMRRKRNAWICPRGYWSFCLIGRFIINFCIFIAIKWFFLRQKRQSAADYHYLLVFDKPPFFREPTYLR</sequence>